<dbReference type="EMBL" id="MGAU01000031">
    <property type="protein sequence ID" value="OGK54459.1"/>
    <property type="molecule type" value="Genomic_DNA"/>
</dbReference>
<dbReference type="AlphaFoldDB" id="A0A1F7JFS0"/>
<protein>
    <recommendedName>
        <fullName evidence="1">Methyltransferase type 11 domain-containing protein</fullName>
    </recommendedName>
</protein>
<dbReference type="PANTHER" id="PTHR43591">
    <property type="entry name" value="METHYLTRANSFERASE"/>
    <property type="match status" value="1"/>
</dbReference>
<evidence type="ECO:0000259" key="1">
    <source>
        <dbReference type="Pfam" id="PF08241"/>
    </source>
</evidence>
<evidence type="ECO:0000313" key="3">
    <source>
        <dbReference type="Proteomes" id="UP000178486"/>
    </source>
</evidence>
<comment type="caution">
    <text evidence="2">The sequence shown here is derived from an EMBL/GenBank/DDBJ whole genome shotgun (WGS) entry which is preliminary data.</text>
</comment>
<evidence type="ECO:0000313" key="2">
    <source>
        <dbReference type="EMBL" id="OGK54459.1"/>
    </source>
</evidence>
<reference evidence="2 3" key="1">
    <citation type="journal article" date="2016" name="Nat. Commun.">
        <title>Thousands of microbial genomes shed light on interconnected biogeochemical processes in an aquifer system.</title>
        <authorList>
            <person name="Anantharaman K."/>
            <person name="Brown C.T."/>
            <person name="Hug L.A."/>
            <person name="Sharon I."/>
            <person name="Castelle C.J."/>
            <person name="Probst A.J."/>
            <person name="Thomas B.C."/>
            <person name="Singh A."/>
            <person name="Wilkins M.J."/>
            <person name="Karaoz U."/>
            <person name="Brodie E.L."/>
            <person name="Williams K.H."/>
            <person name="Hubbard S.S."/>
            <person name="Banfield J.F."/>
        </authorList>
    </citation>
    <scope>NUCLEOTIDE SEQUENCE [LARGE SCALE GENOMIC DNA]</scope>
</reference>
<accession>A0A1F7JFS0</accession>
<dbReference type="PANTHER" id="PTHR43591:SF24">
    <property type="entry name" value="2-METHOXY-6-POLYPRENYL-1,4-BENZOQUINOL METHYLASE, MITOCHONDRIAL"/>
    <property type="match status" value="1"/>
</dbReference>
<proteinExistence type="predicted"/>
<dbReference type="SUPFAM" id="SSF53335">
    <property type="entry name" value="S-adenosyl-L-methionine-dependent methyltransferases"/>
    <property type="match status" value="1"/>
</dbReference>
<dbReference type="Pfam" id="PF08241">
    <property type="entry name" value="Methyltransf_11"/>
    <property type="match status" value="1"/>
</dbReference>
<dbReference type="GO" id="GO:0008757">
    <property type="term" value="F:S-adenosylmethionine-dependent methyltransferase activity"/>
    <property type="evidence" value="ECO:0007669"/>
    <property type="project" value="InterPro"/>
</dbReference>
<dbReference type="InterPro" id="IPR013216">
    <property type="entry name" value="Methyltransf_11"/>
</dbReference>
<name>A0A1F7JFS0_9BACT</name>
<dbReference type="Proteomes" id="UP000178486">
    <property type="component" value="Unassembled WGS sequence"/>
</dbReference>
<dbReference type="InterPro" id="IPR029063">
    <property type="entry name" value="SAM-dependent_MTases_sf"/>
</dbReference>
<organism evidence="2 3">
    <name type="scientific">Candidatus Roizmanbacteria bacterium RIFCSPLOWO2_01_FULL_45_11</name>
    <dbReference type="NCBI Taxonomy" id="1802070"/>
    <lineage>
        <taxon>Bacteria</taxon>
        <taxon>Candidatus Roizmaniibacteriota</taxon>
    </lineage>
</organism>
<sequence>MNHDSFFNLIEEYAAPSSILFRSIELKVVKHYMPPIAKKSVSIDIGCGDGLSSRILFGKTVTCGLDNDPAELEKARQHNTFQHYICANASSIPLKNTSVDFVFSNSVIEHIPDIHRVLSEISRITKTGGTFLFTSPSDNFVTYSLFSQFGLDRISSPYLNWRQRKFNHFTCLSAKKWKALLKKYNFTVVNSYYYIDKSTAEFWDTLLVINWLLEQISRTFARICYQHIFRSMIYKRYTLSHVTGPTGASVCIIAKKI</sequence>
<dbReference type="CDD" id="cd02440">
    <property type="entry name" value="AdoMet_MTases"/>
    <property type="match status" value="1"/>
</dbReference>
<feature type="domain" description="Methyltransferase type 11" evidence="1">
    <location>
        <begin position="43"/>
        <end position="133"/>
    </location>
</feature>
<gene>
    <name evidence="2" type="ORF">A3B56_00200</name>
</gene>
<dbReference type="Gene3D" id="3.40.50.150">
    <property type="entry name" value="Vaccinia Virus protein VP39"/>
    <property type="match status" value="1"/>
</dbReference>